<dbReference type="Proteomes" id="UP001157502">
    <property type="component" value="Chromosome 37"/>
</dbReference>
<evidence type="ECO:0000313" key="1">
    <source>
        <dbReference type="EMBL" id="KAJ7985077.1"/>
    </source>
</evidence>
<accession>A0ACC2F136</accession>
<comment type="caution">
    <text evidence="1">The sequence shown here is derived from an EMBL/GenBank/DDBJ whole genome shotgun (WGS) entry which is preliminary data.</text>
</comment>
<name>A0ACC2F136_DALPE</name>
<reference evidence="1" key="1">
    <citation type="submission" date="2021-05" db="EMBL/GenBank/DDBJ databases">
        <authorList>
            <person name="Pan Q."/>
            <person name="Jouanno E."/>
            <person name="Zahm M."/>
            <person name="Klopp C."/>
            <person name="Cabau C."/>
            <person name="Louis A."/>
            <person name="Berthelot C."/>
            <person name="Parey E."/>
            <person name="Roest Crollius H."/>
            <person name="Montfort J."/>
            <person name="Robinson-Rechavi M."/>
            <person name="Bouchez O."/>
            <person name="Lampietro C."/>
            <person name="Lopez Roques C."/>
            <person name="Donnadieu C."/>
            <person name="Postlethwait J."/>
            <person name="Bobe J."/>
            <person name="Dillon D."/>
            <person name="Chandos A."/>
            <person name="von Hippel F."/>
            <person name="Guiguen Y."/>
        </authorList>
    </citation>
    <scope>NUCLEOTIDE SEQUENCE</scope>
    <source>
        <strain evidence="1">YG-Jan2019</strain>
    </source>
</reference>
<keyword evidence="2" id="KW-1185">Reference proteome</keyword>
<dbReference type="EMBL" id="CM055764">
    <property type="protein sequence ID" value="KAJ7985077.1"/>
    <property type="molecule type" value="Genomic_DNA"/>
</dbReference>
<proteinExistence type="predicted"/>
<gene>
    <name evidence="1" type="ORF">DPEC_G00361390</name>
</gene>
<sequence length="488" mass="52418">MFNCCSHGTLLHFGLQSSRLNICYYHQDLHPRRLHPGPRPRLPCSPRRPSYSSRRSPRGSRGRRRPGMGPTLQRHPFSGLVDSAGIVHHLSGTIACAHAPPPRQSGRDGPVVRPAPGGRDPTSAGARRPSLSLRLGFTRAGPYPAARRGRTRTGDSPDRSTVAPGSGPRAPPRGSMTQRALCPRPRETASRGRGAVKLTAARPVATFAPPFQADPETVAAHRRRKKCARRRNLNPGADPRLGIRTHRALDGVYHPLWAAFPNNPTLRRLNPARQGPLLASHHPRAGPRSEGLRPQIDAGRSGLLYATFPASAGRTGIRRWALPSSLAATEGILEPRRGNAGSGVLPPAAAPHGGVLLGPRLSEGRSTINRITSASGRVIAGWGRRGSPRVSPVPGADRRLGGELRSPRPIRPATSRRCGAAAGGKTPLPAFPRRGSYGGNGGALRRPENFQAARARGPATARKLLTTTSDQTRQPAEFKHITKRRKRN</sequence>
<protein>
    <submittedName>
        <fullName evidence="1">Uncharacterized protein</fullName>
    </submittedName>
</protein>
<evidence type="ECO:0000313" key="2">
    <source>
        <dbReference type="Proteomes" id="UP001157502"/>
    </source>
</evidence>
<organism evidence="1 2">
    <name type="scientific">Dallia pectoralis</name>
    <name type="common">Alaska blackfish</name>
    <dbReference type="NCBI Taxonomy" id="75939"/>
    <lineage>
        <taxon>Eukaryota</taxon>
        <taxon>Metazoa</taxon>
        <taxon>Chordata</taxon>
        <taxon>Craniata</taxon>
        <taxon>Vertebrata</taxon>
        <taxon>Euteleostomi</taxon>
        <taxon>Actinopterygii</taxon>
        <taxon>Neopterygii</taxon>
        <taxon>Teleostei</taxon>
        <taxon>Protacanthopterygii</taxon>
        <taxon>Esociformes</taxon>
        <taxon>Umbridae</taxon>
        <taxon>Dallia</taxon>
    </lineage>
</organism>